<dbReference type="PANTHER" id="PTHR30136:SF24">
    <property type="entry name" value="HTH-TYPE TRANSCRIPTIONAL REPRESSOR ALLR"/>
    <property type="match status" value="1"/>
</dbReference>
<dbReference type="InterPro" id="IPR014757">
    <property type="entry name" value="Tscrpt_reg_IclR_C"/>
</dbReference>
<dbReference type="Gene3D" id="1.10.10.10">
    <property type="entry name" value="Winged helix-like DNA-binding domain superfamily/Winged helix DNA-binding domain"/>
    <property type="match status" value="1"/>
</dbReference>
<dbReference type="InterPro" id="IPR036390">
    <property type="entry name" value="WH_DNA-bd_sf"/>
</dbReference>
<dbReference type="InterPro" id="IPR050707">
    <property type="entry name" value="HTH_MetabolicPath_Reg"/>
</dbReference>
<comment type="caution">
    <text evidence="6">The sequence shown here is derived from an EMBL/GenBank/DDBJ whole genome shotgun (WGS) entry which is preliminary data.</text>
</comment>
<evidence type="ECO:0000313" key="7">
    <source>
        <dbReference type="Proteomes" id="UP000295244"/>
    </source>
</evidence>
<gene>
    <name evidence="6" type="ORF">E0L93_00790</name>
</gene>
<dbReference type="Pfam" id="PF01614">
    <property type="entry name" value="IclR_C"/>
    <property type="match status" value="1"/>
</dbReference>
<evidence type="ECO:0000256" key="3">
    <source>
        <dbReference type="ARBA" id="ARBA00023163"/>
    </source>
</evidence>
<dbReference type="GO" id="GO:0003700">
    <property type="term" value="F:DNA-binding transcription factor activity"/>
    <property type="evidence" value="ECO:0007669"/>
    <property type="project" value="TreeGrafter"/>
</dbReference>
<dbReference type="RefSeq" id="WP_132687277.1">
    <property type="nucleotide sequence ID" value="NZ_SKBU01000002.1"/>
</dbReference>
<keyword evidence="3" id="KW-0804">Transcription</keyword>
<dbReference type="PROSITE" id="PS51078">
    <property type="entry name" value="ICLR_ED"/>
    <property type="match status" value="1"/>
</dbReference>
<feature type="domain" description="IclR-ED" evidence="5">
    <location>
        <begin position="83"/>
        <end position="262"/>
    </location>
</feature>
<dbReference type="InterPro" id="IPR011991">
    <property type="entry name" value="ArsR-like_HTH"/>
</dbReference>
<keyword evidence="2" id="KW-0238">DNA-binding</keyword>
<dbReference type="EMBL" id="SKBU01000002">
    <property type="protein sequence ID" value="TCJ20584.1"/>
    <property type="molecule type" value="Genomic_DNA"/>
</dbReference>
<accession>A0A4R1BS30</accession>
<dbReference type="Gene3D" id="3.30.450.40">
    <property type="match status" value="1"/>
</dbReference>
<dbReference type="Proteomes" id="UP000295244">
    <property type="component" value="Unassembled WGS sequence"/>
</dbReference>
<dbReference type="InterPro" id="IPR036388">
    <property type="entry name" value="WH-like_DNA-bd_sf"/>
</dbReference>
<evidence type="ECO:0000259" key="4">
    <source>
        <dbReference type="PROSITE" id="PS51077"/>
    </source>
</evidence>
<evidence type="ECO:0000256" key="2">
    <source>
        <dbReference type="ARBA" id="ARBA00023125"/>
    </source>
</evidence>
<dbReference type="GO" id="GO:0003677">
    <property type="term" value="F:DNA binding"/>
    <property type="evidence" value="ECO:0007669"/>
    <property type="project" value="UniProtKB-KW"/>
</dbReference>
<keyword evidence="7" id="KW-1185">Reference proteome</keyword>
<name>A0A4R1BS30_9ACTN</name>
<dbReference type="AlphaFoldDB" id="A0A4R1BS30"/>
<reference evidence="6 7" key="1">
    <citation type="submission" date="2019-03" db="EMBL/GenBank/DDBJ databases">
        <title>Whole genome sequence of a novel Rubrobacter taiwanensis strain, isolated from Yellowstone National Park.</title>
        <authorList>
            <person name="Freed S."/>
            <person name="Ramaley R.F."/>
            <person name="Kyndt J.A."/>
        </authorList>
    </citation>
    <scope>NUCLEOTIDE SEQUENCE [LARGE SCALE GENOMIC DNA]</scope>
    <source>
        <strain evidence="6 7">Yellowstone</strain>
    </source>
</reference>
<dbReference type="SMART" id="SM00346">
    <property type="entry name" value="HTH_ICLR"/>
    <property type="match status" value="1"/>
</dbReference>
<dbReference type="SUPFAM" id="SSF46785">
    <property type="entry name" value="Winged helix' DNA-binding domain"/>
    <property type="match status" value="1"/>
</dbReference>
<evidence type="ECO:0000259" key="5">
    <source>
        <dbReference type="PROSITE" id="PS51078"/>
    </source>
</evidence>
<dbReference type="CDD" id="cd00090">
    <property type="entry name" value="HTH_ARSR"/>
    <property type="match status" value="1"/>
</dbReference>
<dbReference type="Pfam" id="PF13412">
    <property type="entry name" value="HTH_24"/>
    <property type="match status" value="1"/>
</dbReference>
<evidence type="ECO:0000256" key="1">
    <source>
        <dbReference type="ARBA" id="ARBA00023015"/>
    </source>
</evidence>
<dbReference type="InterPro" id="IPR029016">
    <property type="entry name" value="GAF-like_dom_sf"/>
</dbReference>
<protein>
    <submittedName>
        <fullName evidence="6">Winged helix-turn-helix transcriptional regulator</fullName>
    </submittedName>
</protein>
<dbReference type="GO" id="GO:0045892">
    <property type="term" value="P:negative regulation of DNA-templated transcription"/>
    <property type="evidence" value="ECO:0007669"/>
    <property type="project" value="TreeGrafter"/>
</dbReference>
<dbReference type="OrthoDB" id="5242615at2"/>
<organism evidence="6 7">
    <name type="scientific">Rubrobacter taiwanensis</name>
    <dbReference type="NCBI Taxonomy" id="185139"/>
    <lineage>
        <taxon>Bacteria</taxon>
        <taxon>Bacillati</taxon>
        <taxon>Actinomycetota</taxon>
        <taxon>Rubrobacteria</taxon>
        <taxon>Rubrobacterales</taxon>
        <taxon>Rubrobacteraceae</taxon>
        <taxon>Rubrobacter</taxon>
    </lineage>
</organism>
<feature type="domain" description="HTH iclR-type" evidence="4">
    <location>
        <begin position="21"/>
        <end position="82"/>
    </location>
</feature>
<evidence type="ECO:0000313" key="6">
    <source>
        <dbReference type="EMBL" id="TCJ20584.1"/>
    </source>
</evidence>
<proteinExistence type="predicted"/>
<sequence length="262" mass="28780">MMEESVRRDLARTGGDRRSKFRSARRVFRALEIISEREGVTARQLAGELGVSLSNCYYILNVLLEGGYIERAGARRGYRLGPKIPLLYERAFPRADISGVELVVRELAERSMRHAYLGILADGAVTVAHLETPPRSPPVGIVQGFHGASHALALGKVLIAGAGREALTEYLAEYPLEAFTPRTIVEPKRLEEHLRRVREIGFATDIEEFSENLCCVAAPIELEDGSVAGAIGVSTSARRFVEEAGALRDLVRWAAGEAARRL</sequence>
<dbReference type="PROSITE" id="PS51077">
    <property type="entry name" value="HTH_ICLR"/>
    <property type="match status" value="1"/>
</dbReference>
<keyword evidence="1" id="KW-0805">Transcription regulation</keyword>
<dbReference type="PANTHER" id="PTHR30136">
    <property type="entry name" value="HELIX-TURN-HELIX TRANSCRIPTIONAL REGULATOR, ICLR FAMILY"/>
    <property type="match status" value="1"/>
</dbReference>
<dbReference type="InterPro" id="IPR005471">
    <property type="entry name" value="Tscrpt_reg_IclR_N"/>
</dbReference>
<dbReference type="SUPFAM" id="SSF55781">
    <property type="entry name" value="GAF domain-like"/>
    <property type="match status" value="1"/>
</dbReference>